<evidence type="ECO:0000256" key="1">
    <source>
        <dbReference type="ARBA" id="ARBA00004477"/>
    </source>
</evidence>
<evidence type="ECO:0000256" key="11">
    <source>
        <dbReference type="ARBA" id="ARBA00023180"/>
    </source>
</evidence>
<evidence type="ECO:0000256" key="7">
    <source>
        <dbReference type="ARBA" id="ARBA00022692"/>
    </source>
</evidence>
<dbReference type="GO" id="GO:0051267">
    <property type="term" value="F:CP2 mannose-ethanolamine phosphotransferase activity"/>
    <property type="evidence" value="ECO:0007669"/>
    <property type="project" value="TreeGrafter"/>
</dbReference>
<evidence type="ECO:0000256" key="10">
    <source>
        <dbReference type="ARBA" id="ARBA00023136"/>
    </source>
</evidence>
<dbReference type="Pfam" id="PF19316">
    <property type="entry name" value="PIGO_PIGG"/>
    <property type="match status" value="1"/>
</dbReference>
<evidence type="ECO:0000256" key="2">
    <source>
        <dbReference type="ARBA" id="ARBA00004687"/>
    </source>
</evidence>
<evidence type="ECO:0000256" key="5">
    <source>
        <dbReference type="ARBA" id="ARBA00022502"/>
    </source>
</evidence>
<dbReference type="InterPro" id="IPR017850">
    <property type="entry name" value="Alkaline_phosphatase_core_sf"/>
</dbReference>
<feature type="transmembrane region" description="Helical" evidence="13">
    <location>
        <begin position="7"/>
        <end position="31"/>
    </location>
</feature>
<dbReference type="Gene3D" id="3.40.720.10">
    <property type="entry name" value="Alkaline Phosphatase, subunit A"/>
    <property type="match status" value="1"/>
</dbReference>
<dbReference type="FunFam" id="3.40.720.10:FF:000045">
    <property type="entry name" value="GPI ethanolamine phosphate transferase 2"/>
    <property type="match status" value="1"/>
</dbReference>
<evidence type="ECO:0000256" key="9">
    <source>
        <dbReference type="ARBA" id="ARBA00022989"/>
    </source>
</evidence>
<dbReference type="Proteomes" id="UP001166286">
    <property type="component" value="Unassembled WGS sequence"/>
</dbReference>
<feature type="transmembrane region" description="Helical" evidence="13">
    <location>
        <begin position="852"/>
        <end position="877"/>
    </location>
</feature>
<sequence>MSQRLSILTLTIANLLIPLAILIFATGFFPYKPFIAGRASYGDGKDGKNDNKYGTAPFDKVVFMVVDALRSDFVYSNHSGFTFTQSLIRSGAAMPFTAHATSPTITMPRVKAMTTGSIPSFLDVILNFAESDTTSSLANQDTWLSQLKDKPEGKLVMYGDDTWLKLFPSVFARADGTSSFFVSDFTEVDNNVTRHVPLEMRQSDWNGMIIHYLGLDHIGHKAGPRSPHMIPKQAEMDDIVKQIYQAIETEKHLQSTLLVVCGDHGMNEAGNHGGSAEGETSPALVFLSPKFRTISGGSESPLVVPESSFEYYTTVEQSDIAPTLAGLLGFPIPLNNLGVFIPELLAFWDDDVKLHLMQQNARQILDIVRGTFPGLPFDGTTDGNGCASLNSDGETLDCLWSWATKSLDPPGYGDGAEALRAYTEFSKRAQNVMSSTASNYDVGRLHIGIVLAGLATVACHTTASTALSESRSSGLWTSSVIILYGAMMFASSYVEEEQHFWYWASSGWLAWLFLKQHSTLPMGGFWKAWLSVPLLAILRVIRVWNQTGQKHAGEPDIAKTLLPAHNSILWLLVLATYLDVVQRLSRRALPWTSRRVSFAASLALGLTALSFKVDFTKADAPELLDGLHLFFFLRPMKEASLIAQARALFIGIMALLLLSIFPVINKRASQAGKVEDIAQPPVDAGMLTDEVSALRPLHDLFTLFLMTQSRATNIPLFLLFEIQCNILDLVELSGVEMTLTSHLFQYASFFAFGGSNAISSIDLSNAYNGVAGYNVVAVGILTFCGNWAGPLWWTSATALLLSKRRNQGRRRRWFEHVSVLTAFVSSGVLSVMLACMALRTHLFIWTVFSPKYLYSMAWSMGQHLCINIGLGSLLYWVETS</sequence>
<dbReference type="Pfam" id="PF01663">
    <property type="entry name" value="Phosphodiest"/>
    <property type="match status" value="1"/>
</dbReference>
<evidence type="ECO:0000256" key="12">
    <source>
        <dbReference type="ARBA" id="ARBA00056729"/>
    </source>
</evidence>
<dbReference type="AlphaFoldDB" id="A0AA39R388"/>
<comment type="subcellular location">
    <subcellularLocation>
        <location evidence="1 13">Endoplasmic reticulum membrane</location>
        <topology evidence="1 13">Multi-pass membrane protein</topology>
    </subcellularLocation>
</comment>
<gene>
    <name evidence="15" type="ORF">JMJ35_004962</name>
</gene>
<evidence type="ECO:0000256" key="6">
    <source>
        <dbReference type="ARBA" id="ARBA00022679"/>
    </source>
</evidence>
<evidence type="ECO:0000256" key="3">
    <source>
        <dbReference type="ARBA" id="ARBA00005315"/>
    </source>
</evidence>
<keyword evidence="10 13" id="KW-0472">Membrane</keyword>
<dbReference type="PANTHER" id="PTHR23072">
    <property type="entry name" value="PHOSPHATIDYLINOSITOL GLYCAN-RELATED"/>
    <property type="match status" value="1"/>
</dbReference>
<dbReference type="PANTHER" id="PTHR23072:SF0">
    <property type="entry name" value="GPI ETHANOLAMINE PHOSPHATE TRANSFERASE 2"/>
    <property type="match status" value="1"/>
</dbReference>
<organism evidence="15 16">
    <name type="scientific">Cladonia borealis</name>
    <dbReference type="NCBI Taxonomy" id="184061"/>
    <lineage>
        <taxon>Eukaryota</taxon>
        <taxon>Fungi</taxon>
        <taxon>Dikarya</taxon>
        <taxon>Ascomycota</taxon>
        <taxon>Pezizomycotina</taxon>
        <taxon>Lecanoromycetes</taxon>
        <taxon>OSLEUM clade</taxon>
        <taxon>Lecanoromycetidae</taxon>
        <taxon>Lecanorales</taxon>
        <taxon>Lecanorineae</taxon>
        <taxon>Cladoniaceae</taxon>
        <taxon>Cladonia</taxon>
    </lineage>
</organism>
<comment type="function">
    <text evidence="12 13">Ethanolamine phosphate transferase involved in glycosylphosphatidylinositol-anchor biosynthesis. Transfers ethanolamine phosphate to the GPI second mannose.</text>
</comment>
<proteinExistence type="inferred from homology"/>
<keyword evidence="16" id="KW-1185">Reference proteome</keyword>
<keyword evidence="8 13" id="KW-0256">Endoplasmic reticulum</keyword>
<evidence type="ECO:0000259" key="14">
    <source>
        <dbReference type="Pfam" id="PF19316"/>
    </source>
</evidence>
<dbReference type="GO" id="GO:0006506">
    <property type="term" value="P:GPI anchor biosynthetic process"/>
    <property type="evidence" value="ECO:0007669"/>
    <property type="project" value="UniProtKB-KW"/>
</dbReference>
<dbReference type="CDD" id="cd16024">
    <property type="entry name" value="GPI_EPT_2"/>
    <property type="match status" value="1"/>
</dbReference>
<comment type="caution">
    <text evidence="13">Lacks conserved residue(s) required for the propagation of feature annotation.</text>
</comment>
<evidence type="ECO:0000313" key="15">
    <source>
        <dbReference type="EMBL" id="KAK0512945.1"/>
    </source>
</evidence>
<dbReference type="GO" id="GO:0005789">
    <property type="term" value="C:endoplasmic reticulum membrane"/>
    <property type="evidence" value="ECO:0007669"/>
    <property type="project" value="UniProtKB-SubCell"/>
</dbReference>
<evidence type="ECO:0000256" key="8">
    <source>
        <dbReference type="ARBA" id="ARBA00022824"/>
    </source>
</evidence>
<evidence type="ECO:0000313" key="16">
    <source>
        <dbReference type="Proteomes" id="UP001166286"/>
    </source>
</evidence>
<feature type="transmembrane region" description="Helical" evidence="13">
    <location>
        <begin position="641"/>
        <end position="664"/>
    </location>
</feature>
<accession>A0AA39R388</accession>
<keyword evidence="7 13" id="KW-0812">Transmembrane</keyword>
<dbReference type="InterPro" id="IPR037674">
    <property type="entry name" value="PIG-G_N"/>
</dbReference>
<comment type="similarity">
    <text evidence="3 13">Belongs to the PIGG/PIGN/PIGO family. PIGG subfamily.</text>
</comment>
<keyword evidence="5 13" id="KW-0337">GPI-anchor biosynthesis</keyword>
<feature type="transmembrane region" description="Helical" evidence="13">
    <location>
        <begin position="813"/>
        <end position="840"/>
    </location>
</feature>
<keyword evidence="11" id="KW-0325">Glycoprotein</keyword>
<comment type="pathway">
    <text evidence="2 13">Glycolipid biosynthesis; glycosylphosphatidylinositol-anchor biosynthesis.</text>
</comment>
<feature type="domain" description="GPI ethanolamine phosphate transferase 2 C-terminal" evidence="14">
    <location>
        <begin position="437"/>
        <end position="879"/>
    </location>
</feature>
<keyword evidence="9 13" id="KW-1133">Transmembrane helix</keyword>
<dbReference type="SUPFAM" id="SSF53649">
    <property type="entry name" value="Alkaline phosphatase-like"/>
    <property type="match status" value="1"/>
</dbReference>
<protein>
    <recommendedName>
        <fullName evidence="4 13">GPI ethanolamine phosphate transferase 2</fullName>
    </recommendedName>
</protein>
<dbReference type="EMBL" id="JAFEKC020000009">
    <property type="protein sequence ID" value="KAK0512945.1"/>
    <property type="molecule type" value="Genomic_DNA"/>
</dbReference>
<reference evidence="15" key="1">
    <citation type="submission" date="2023-03" db="EMBL/GenBank/DDBJ databases">
        <title>Complete genome of Cladonia borealis.</title>
        <authorList>
            <person name="Park H."/>
        </authorList>
    </citation>
    <scope>NUCLEOTIDE SEQUENCE</scope>
    <source>
        <strain evidence="15">ANT050790</strain>
    </source>
</reference>
<evidence type="ECO:0000256" key="4">
    <source>
        <dbReference type="ARBA" id="ARBA00020830"/>
    </source>
</evidence>
<evidence type="ECO:0000256" key="13">
    <source>
        <dbReference type="RuleBase" id="RU367106"/>
    </source>
</evidence>
<keyword evidence="6 13" id="KW-0808">Transferase</keyword>
<dbReference type="InterPro" id="IPR039527">
    <property type="entry name" value="PIGG/GPI7"/>
</dbReference>
<dbReference type="InterPro" id="IPR045687">
    <property type="entry name" value="PIGG/GPI7_C"/>
</dbReference>
<dbReference type="InterPro" id="IPR002591">
    <property type="entry name" value="Phosphodiest/P_Trfase"/>
</dbReference>
<name>A0AA39R388_9LECA</name>
<comment type="caution">
    <text evidence="15">The sequence shown here is derived from an EMBL/GenBank/DDBJ whole genome shotgun (WGS) entry which is preliminary data.</text>
</comment>